<evidence type="ECO:0000313" key="2">
    <source>
        <dbReference type="Proteomes" id="UP000471640"/>
    </source>
</evidence>
<keyword evidence="2" id="KW-1185">Reference proteome</keyword>
<evidence type="ECO:0000313" key="1">
    <source>
        <dbReference type="EMBL" id="NEX23601.1"/>
    </source>
</evidence>
<dbReference type="AlphaFoldDB" id="A0A6P1E2M4"/>
<accession>A0A6P1E2M4</accession>
<sequence length="78" mass="8959">MSKHAKTLQAMRTNPRDWRIGQIESVAEHFSIKVRKPGGSHVVFMRDDCPLEVSIPARKPIKAVYVTQFIALIDWRAE</sequence>
<reference evidence="2" key="1">
    <citation type="journal article" date="2020" name="Microbiol. Resour. Announc.">
        <title>Draft Genome Sequences of Thiorhodococcus mannitoliphagus and Thiorhodococcus minor, Purple Sulfur Photosynthetic Bacteria in the Gammaproteobacterial Family Chromatiaceae.</title>
        <authorList>
            <person name="Aviles F.A."/>
            <person name="Meyer T.E."/>
            <person name="Kyndt J.A."/>
        </authorList>
    </citation>
    <scope>NUCLEOTIDE SEQUENCE [LARGE SCALE GENOMIC DNA]</scope>
    <source>
        <strain evidence="2">DSM 18266</strain>
    </source>
</reference>
<proteinExistence type="predicted"/>
<protein>
    <submittedName>
        <fullName evidence="1">Type II toxin-antitoxin system HicA family toxin</fullName>
    </submittedName>
</protein>
<comment type="caution">
    <text evidence="1">The sequence shown here is derived from an EMBL/GenBank/DDBJ whole genome shotgun (WGS) entry which is preliminary data.</text>
</comment>
<name>A0A6P1E2M4_9GAMM</name>
<dbReference type="EMBL" id="JAAIJR010000248">
    <property type="protein sequence ID" value="NEX23601.1"/>
    <property type="molecule type" value="Genomic_DNA"/>
</dbReference>
<gene>
    <name evidence="1" type="ORF">G3480_25555</name>
</gene>
<dbReference type="Proteomes" id="UP000471640">
    <property type="component" value="Unassembled WGS sequence"/>
</dbReference>
<reference evidence="1 2" key="2">
    <citation type="submission" date="2020-02" db="EMBL/GenBank/DDBJ databases">
        <title>Genome sequences of Thiorhodococcus mannitoliphagus and Thiorhodococcus minor, purple sulfur photosynthetic bacteria in the gammaproteobacterial family, Chromatiaceae.</title>
        <authorList>
            <person name="Aviles F.A."/>
            <person name="Meyer T.E."/>
            <person name="Kyndt J.A."/>
        </authorList>
    </citation>
    <scope>NUCLEOTIDE SEQUENCE [LARGE SCALE GENOMIC DNA]</scope>
    <source>
        <strain evidence="1 2">DSM 18266</strain>
    </source>
</reference>
<organism evidence="1 2">
    <name type="scientific">Thiorhodococcus mannitoliphagus</name>
    <dbReference type="NCBI Taxonomy" id="329406"/>
    <lineage>
        <taxon>Bacteria</taxon>
        <taxon>Pseudomonadati</taxon>
        <taxon>Pseudomonadota</taxon>
        <taxon>Gammaproteobacteria</taxon>
        <taxon>Chromatiales</taxon>
        <taxon>Chromatiaceae</taxon>
        <taxon>Thiorhodococcus</taxon>
    </lineage>
</organism>